<evidence type="ECO:0000313" key="1">
    <source>
        <dbReference type="EMBL" id="KAK9139916.1"/>
    </source>
</evidence>
<dbReference type="Proteomes" id="UP001419268">
    <property type="component" value="Unassembled WGS sequence"/>
</dbReference>
<accession>A0AAP0PGE8</accession>
<sequence length="166" mass="18914">MNNLSLHNSSSLSPEMNDFAVASSPMNEFAVAMMEDQLNNDQNTPNELVEASDDGLDNIMESIAGNLTEKESKEWHIYMIERTRFDGVMTQANLVAYYSKKSKDAYEKAMKRMNALLLELKDMIYDDYLEVVHYKQMEADLSTIIKDPDSCSPLRSENITFLAFGM</sequence>
<dbReference type="AlphaFoldDB" id="A0AAP0PGE8"/>
<reference evidence="1 2" key="1">
    <citation type="submission" date="2024-01" db="EMBL/GenBank/DDBJ databases">
        <title>Genome assemblies of Stephania.</title>
        <authorList>
            <person name="Yang L."/>
        </authorList>
    </citation>
    <scope>NUCLEOTIDE SEQUENCE [LARGE SCALE GENOMIC DNA]</scope>
    <source>
        <strain evidence="1">JXDWG</strain>
        <tissue evidence="1">Leaf</tissue>
    </source>
</reference>
<proteinExistence type="predicted"/>
<organism evidence="1 2">
    <name type="scientific">Stephania cephalantha</name>
    <dbReference type="NCBI Taxonomy" id="152367"/>
    <lineage>
        <taxon>Eukaryota</taxon>
        <taxon>Viridiplantae</taxon>
        <taxon>Streptophyta</taxon>
        <taxon>Embryophyta</taxon>
        <taxon>Tracheophyta</taxon>
        <taxon>Spermatophyta</taxon>
        <taxon>Magnoliopsida</taxon>
        <taxon>Ranunculales</taxon>
        <taxon>Menispermaceae</taxon>
        <taxon>Menispermoideae</taxon>
        <taxon>Cissampelideae</taxon>
        <taxon>Stephania</taxon>
    </lineage>
</organism>
<gene>
    <name evidence="1" type="ORF">Scep_009597</name>
</gene>
<protein>
    <submittedName>
        <fullName evidence="1">Uncharacterized protein</fullName>
    </submittedName>
</protein>
<dbReference type="EMBL" id="JBBNAG010000004">
    <property type="protein sequence ID" value="KAK9139916.1"/>
    <property type="molecule type" value="Genomic_DNA"/>
</dbReference>
<name>A0AAP0PGE8_9MAGN</name>
<evidence type="ECO:0000313" key="2">
    <source>
        <dbReference type="Proteomes" id="UP001419268"/>
    </source>
</evidence>
<keyword evidence="2" id="KW-1185">Reference proteome</keyword>
<comment type="caution">
    <text evidence="1">The sequence shown here is derived from an EMBL/GenBank/DDBJ whole genome shotgun (WGS) entry which is preliminary data.</text>
</comment>